<evidence type="ECO:0000313" key="2">
    <source>
        <dbReference type="Proteomes" id="UP000464262"/>
    </source>
</evidence>
<dbReference type="AlphaFoldDB" id="A0A7Z2YFV3"/>
<dbReference type="GO" id="GO:0016491">
    <property type="term" value="F:oxidoreductase activity"/>
    <property type="evidence" value="ECO:0007669"/>
    <property type="project" value="InterPro"/>
</dbReference>
<organism evidence="1 2">
    <name type="scientific">Vibrio astriarenae</name>
    <dbReference type="NCBI Taxonomy" id="1481923"/>
    <lineage>
        <taxon>Bacteria</taxon>
        <taxon>Pseudomonadati</taxon>
        <taxon>Pseudomonadota</taxon>
        <taxon>Gammaproteobacteria</taxon>
        <taxon>Vibrionales</taxon>
        <taxon>Vibrionaceae</taxon>
        <taxon>Vibrio</taxon>
    </lineage>
</organism>
<dbReference type="KEGG" id="vas:GT360_20545"/>
<keyword evidence="2" id="KW-1185">Reference proteome</keyword>
<reference evidence="1 2" key="1">
    <citation type="submission" date="2020-01" db="EMBL/GenBank/DDBJ databases">
        <title>Whole genome and functional gene identification of agarase of Vibrio HN897.</title>
        <authorList>
            <person name="Liu Y."/>
            <person name="Zhao Z."/>
        </authorList>
    </citation>
    <scope>NUCLEOTIDE SEQUENCE [LARGE SCALE GENOMIC DNA]</scope>
    <source>
        <strain evidence="1 2">HN897</strain>
    </source>
</reference>
<dbReference type="SUPFAM" id="SSF53720">
    <property type="entry name" value="ALDH-like"/>
    <property type="match status" value="1"/>
</dbReference>
<name>A0A7Z2YFV3_9VIBR</name>
<dbReference type="EMBL" id="CP047476">
    <property type="protein sequence ID" value="QIA65897.1"/>
    <property type="molecule type" value="Genomic_DNA"/>
</dbReference>
<proteinExistence type="predicted"/>
<evidence type="ECO:0000313" key="1">
    <source>
        <dbReference type="EMBL" id="QIA65897.1"/>
    </source>
</evidence>
<sequence length="232" mass="25151">MIQHITQFKEACLALEQWRFIENEKRSEYLLTFQAQLAQKVPALAPVAAMQIGYGLNLVGNPHLLSGPTGETNELYLAPRGVALLVQQEECLSARIALVAQLVAAVVAGNSVVVCSCDRELTDIIDSAWSLTQASTHLIQTSSLESYAEFIDLDIRTAGYVGSESGAIEFNRNVAKREGIIVPVVAETDLTALPMAQDPMLVLRFCTERTRTINITAVGGNATLLELGNPTH</sequence>
<dbReference type="InterPro" id="IPR016161">
    <property type="entry name" value="Ald_DH/histidinol_DH"/>
</dbReference>
<accession>A0A7Z2YFV3</accession>
<dbReference type="Proteomes" id="UP000464262">
    <property type="component" value="Chromosome 2"/>
</dbReference>
<protein>
    <submittedName>
        <fullName evidence="1">1-pyrroline-5-carboxylate dehydrogenase</fullName>
    </submittedName>
</protein>
<gene>
    <name evidence="1" type="ORF">GT360_20545</name>
</gene>
<dbReference type="RefSeq" id="WP_164650793.1">
    <property type="nucleotide sequence ID" value="NZ_CP047476.1"/>
</dbReference>